<organism evidence="4 5">
    <name type="scientific">Mycolicibacterium nivoides</name>
    <dbReference type="NCBI Taxonomy" id="2487344"/>
    <lineage>
        <taxon>Bacteria</taxon>
        <taxon>Bacillati</taxon>
        <taxon>Actinomycetota</taxon>
        <taxon>Actinomycetes</taxon>
        <taxon>Mycobacteriales</taxon>
        <taxon>Mycobacteriaceae</taxon>
        <taxon>Mycolicibacterium</taxon>
    </lineage>
</organism>
<comment type="caution">
    <text evidence="4">The sequence shown here is derived from an EMBL/GenBank/DDBJ whole genome shotgun (WGS) entry which is preliminary data.</text>
</comment>
<evidence type="ECO:0000256" key="3">
    <source>
        <dbReference type="SAM" id="Phobius"/>
    </source>
</evidence>
<evidence type="ECO:0000313" key="5">
    <source>
        <dbReference type="Proteomes" id="UP001635816"/>
    </source>
</evidence>
<protein>
    <submittedName>
        <fullName evidence="4">Mce protein</fullName>
    </submittedName>
</protein>
<dbReference type="PANTHER" id="PTHR37042">
    <property type="entry name" value="OUTER MEMBRANE PROTEIN RV1973"/>
    <property type="match status" value="1"/>
</dbReference>
<keyword evidence="3" id="KW-1133">Transmembrane helix</keyword>
<dbReference type="Proteomes" id="UP001635816">
    <property type="component" value="Unassembled WGS sequence"/>
</dbReference>
<dbReference type="EMBL" id="JBKBDD010000006">
    <property type="protein sequence ID" value="MFN6545128.1"/>
    <property type="molecule type" value="Genomic_DNA"/>
</dbReference>
<feature type="transmembrane region" description="Helical" evidence="3">
    <location>
        <begin position="24"/>
        <end position="45"/>
    </location>
</feature>
<accession>A0ABW9LD87</accession>
<keyword evidence="5" id="KW-1185">Reference proteome</keyword>
<keyword evidence="2 3" id="KW-0472">Membrane</keyword>
<evidence type="ECO:0000256" key="1">
    <source>
        <dbReference type="ARBA" id="ARBA00004370"/>
    </source>
</evidence>
<sequence>MAEHADTADRLDQPDTGGGPGVRIPITLVLVVVASLAVLTGWLGYRDQRSHATEEQRNLFVQVARQAAVNLTSISHSDADADIQRILDSATGTFRDDFEKRSGPFVEIVKRTQSTSRGTVAEAGLESETDDEARVLVAVSVKTSTGAAPEQDPRRWRMRISVEQVGDDVKVSNVEFVP</sequence>
<reference evidence="4 5" key="1">
    <citation type="submission" date="2024-12" db="EMBL/GenBank/DDBJ databases">
        <title>The coexistence of Mycolicibacterium septicum and Mycolicibacterium nivoides in clinical samples.</title>
        <authorList>
            <person name="Wang C."/>
            <person name="Feng Y."/>
            <person name="Zong Z."/>
        </authorList>
    </citation>
    <scope>NUCLEOTIDE SEQUENCE [LARGE SCALE GENOMIC DNA]</scope>
    <source>
        <strain evidence="4 5">120309</strain>
    </source>
</reference>
<name>A0ABW9LD87_9MYCO</name>
<proteinExistence type="predicted"/>
<evidence type="ECO:0000313" key="4">
    <source>
        <dbReference type="EMBL" id="MFN6545128.1"/>
    </source>
</evidence>
<gene>
    <name evidence="4" type="ORF">ACK4CT_18235</name>
</gene>
<keyword evidence="3" id="KW-0812">Transmembrane</keyword>
<evidence type="ECO:0000256" key="2">
    <source>
        <dbReference type="ARBA" id="ARBA00023136"/>
    </source>
</evidence>
<dbReference type="PANTHER" id="PTHR37042:SF4">
    <property type="entry name" value="OUTER MEMBRANE PROTEIN RV1973"/>
    <property type="match status" value="1"/>
</dbReference>
<dbReference type="RefSeq" id="WP_205263831.1">
    <property type="nucleotide sequence ID" value="NZ_JBKBDD010000006.1"/>
</dbReference>
<comment type="subcellular location">
    <subcellularLocation>
        <location evidence="1">Membrane</location>
    </subcellularLocation>
</comment>